<comment type="subunit">
    <text evidence="5">Binds ribosomal protein uS19.</text>
</comment>
<dbReference type="GO" id="GO:0042274">
    <property type="term" value="P:ribosomal small subunit biogenesis"/>
    <property type="evidence" value="ECO:0007669"/>
    <property type="project" value="UniProtKB-UniRule"/>
</dbReference>
<name>A0AAU7UAM3_9DEIO</name>
<evidence type="ECO:0000256" key="4">
    <source>
        <dbReference type="ARBA" id="ARBA00023186"/>
    </source>
</evidence>
<dbReference type="NCBIfam" id="TIGR02273">
    <property type="entry name" value="16S_RimM"/>
    <property type="match status" value="1"/>
</dbReference>
<dbReference type="AlphaFoldDB" id="A0AAU7UAM3"/>
<protein>
    <recommendedName>
        <fullName evidence="5">Ribosome maturation factor RimM</fullName>
    </recommendedName>
</protein>
<dbReference type="RefSeq" id="WP_350243808.1">
    <property type="nucleotide sequence ID" value="NZ_CP158299.1"/>
</dbReference>
<dbReference type="InterPro" id="IPR036976">
    <property type="entry name" value="RimM_N_sf"/>
</dbReference>
<feature type="domain" description="RimM N-terminal" evidence="6">
    <location>
        <begin position="9"/>
        <end position="84"/>
    </location>
</feature>
<accession>A0AAU7UAM3</accession>
<keyword evidence="1 5" id="KW-0963">Cytoplasm</keyword>
<sequence>MIPEDVTRIGHLLSPHGVRGAIKLFVIGEPAQLLKLQRLYVETLGWRKVQGLQMMGPGLVVQLAGVSDRTAAEGLQGLQVYAHDRELPALPEGEYYYHELRGLSVEDDAGTRLGEVVDVQDAGHQDLLVVQHPGGESLVPLQAPYVIVKRGLCVVLRDAPEGLLGEGAEVVEGEQP</sequence>
<comment type="similarity">
    <text evidence="5">Belongs to the RimM family.</text>
</comment>
<comment type="function">
    <text evidence="5">An accessory protein needed during the final step in the assembly of 30S ribosomal subunit, possibly for assembly of the head region. Essential for efficient processing of 16S rRNA. May be needed both before and after RbfA during the maturation of 16S rRNA. It has affinity for free ribosomal 30S subunits but not for 70S ribosomes.</text>
</comment>
<dbReference type="PANTHER" id="PTHR33692">
    <property type="entry name" value="RIBOSOME MATURATION FACTOR RIMM"/>
    <property type="match status" value="1"/>
</dbReference>
<dbReference type="SUPFAM" id="SSF50447">
    <property type="entry name" value="Translation proteins"/>
    <property type="match status" value="1"/>
</dbReference>
<dbReference type="InterPro" id="IPR002676">
    <property type="entry name" value="RimM_N"/>
</dbReference>
<dbReference type="GO" id="GO:0005737">
    <property type="term" value="C:cytoplasm"/>
    <property type="evidence" value="ECO:0007669"/>
    <property type="project" value="UniProtKB-SubCell"/>
</dbReference>
<evidence type="ECO:0000256" key="1">
    <source>
        <dbReference type="ARBA" id="ARBA00022490"/>
    </source>
</evidence>
<dbReference type="KEGG" id="dsc:ABOD76_05530"/>
<evidence type="ECO:0000259" key="7">
    <source>
        <dbReference type="Pfam" id="PF24986"/>
    </source>
</evidence>
<evidence type="ECO:0000256" key="5">
    <source>
        <dbReference type="HAMAP-Rule" id="MF_00014"/>
    </source>
</evidence>
<comment type="domain">
    <text evidence="5">The PRC barrel domain binds ribosomal protein uS19.</text>
</comment>
<dbReference type="PANTHER" id="PTHR33692:SF1">
    <property type="entry name" value="RIBOSOME MATURATION FACTOR RIMM"/>
    <property type="match status" value="1"/>
</dbReference>
<keyword evidence="3 5" id="KW-0698">rRNA processing</keyword>
<evidence type="ECO:0000259" key="6">
    <source>
        <dbReference type="Pfam" id="PF01782"/>
    </source>
</evidence>
<keyword evidence="2 5" id="KW-0690">Ribosome biogenesis</keyword>
<dbReference type="Pfam" id="PF24986">
    <property type="entry name" value="PRC_RimM"/>
    <property type="match status" value="1"/>
</dbReference>
<dbReference type="InterPro" id="IPR011033">
    <property type="entry name" value="PRC_barrel-like_sf"/>
</dbReference>
<comment type="subcellular location">
    <subcellularLocation>
        <location evidence="5">Cytoplasm</location>
    </subcellularLocation>
</comment>
<evidence type="ECO:0000313" key="8">
    <source>
        <dbReference type="EMBL" id="XBV85767.1"/>
    </source>
</evidence>
<dbReference type="InterPro" id="IPR056792">
    <property type="entry name" value="PRC_RimM"/>
</dbReference>
<dbReference type="HAMAP" id="MF_00014">
    <property type="entry name" value="Ribosome_mat_RimM"/>
    <property type="match status" value="1"/>
</dbReference>
<dbReference type="GO" id="GO:0006364">
    <property type="term" value="P:rRNA processing"/>
    <property type="evidence" value="ECO:0007669"/>
    <property type="project" value="UniProtKB-UniRule"/>
</dbReference>
<dbReference type="Pfam" id="PF01782">
    <property type="entry name" value="RimM"/>
    <property type="match status" value="1"/>
</dbReference>
<dbReference type="Gene3D" id="2.30.30.240">
    <property type="entry name" value="PRC-barrel domain"/>
    <property type="match status" value="1"/>
</dbReference>
<dbReference type="GO" id="GO:0043022">
    <property type="term" value="F:ribosome binding"/>
    <property type="evidence" value="ECO:0007669"/>
    <property type="project" value="InterPro"/>
</dbReference>
<evidence type="ECO:0000256" key="3">
    <source>
        <dbReference type="ARBA" id="ARBA00022552"/>
    </source>
</evidence>
<dbReference type="SUPFAM" id="SSF50346">
    <property type="entry name" value="PRC-barrel domain"/>
    <property type="match status" value="1"/>
</dbReference>
<dbReference type="NCBIfam" id="NF010403">
    <property type="entry name" value="PRK13829.1"/>
    <property type="match status" value="1"/>
</dbReference>
<dbReference type="GO" id="GO:0005840">
    <property type="term" value="C:ribosome"/>
    <property type="evidence" value="ECO:0007669"/>
    <property type="project" value="InterPro"/>
</dbReference>
<evidence type="ECO:0000256" key="2">
    <source>
        <dbReference type="ARBA" id="ARBA00022517"/>
    </source>
</evidence>
<dbReference type="InterPro" id="IPR009000">
    <property type="entry name" value="Transl_B-barrel_sf"/>
</dbReference>
<dbReference type="Gene3D" id="2.40.30.60">
    <property type="entry name" value="RimM"/>
    <property type="match status" value="1"/>
</dbReference>
<organism evidence="8">
    <name type="scientific">Deinococcus sonorensis KR-87</name>
    <dbReference type="NCBI Taxonomy" id="694439"/>
    <lineage>
        <taxon>Bacteria</taxon>
        <taxon>Thermotogati</taxon>
        <taxon>Deinococcota</taxon>
        <taxon>Deinococci</taxon>
        <taxon>Deinococcales</taxon>
        <taxon>Deinococcaceae</taxon>
        <taxon>Deinococcus</taxon>
    </lineage>
</organism>
<feature type="domain" description="Ribosome maturation factor RimM PRC barrel" evidence="7">
    <location>
        <begin position="98"/>
        <end position="146"/>
    </location>
</feature>
<dbReference type="EMBL" id="CP158299">
    <property type="protein sequence ID" value="XBV85767.1"/>
    <property type="molecule type" value="Genomic_DNA"/>
</dbReference>
<reference evidence="8" key="1">
    <citation type="submission" date="2024-06" db="EMBL/GenBank/DDBJ databases">
        <title>Draft Genome Sequence of Deinococcus sonorensis Type Strain KR-87, a Biofilm Producing Representative of the Genus Deinococcus.</title>
        <authorList>
            <person name="Boren L.S."/>
            <person name="Grosso R.A."/>
            <person name="Hugenberg-Cox A.N."/>
            <person name="Hill J.T.E."/>
            <person name="Albert C.M."/>
            <person name="Tuohy J.M."/>
        </authorList>
    </citation>
    <scope>NUCLEOTIDE SEQUENCE</scope>
    <source>
        <strain evidence="8">KR-87</strain>
    </source>
</reference>
<gene>
    <name evidence="5 8" type="primary">rimM</name>
    <name evidence="8" type="ORF">ABOD76_05530</name>
</gene>
<dbReference type="InterPro" id="IPR011961">
    <property type="entry name" value="RimM"/>
</dbReference>
<proteinExistence type="inferred from homology"/>
<keyword evidence="4 5" id="KW-0143">Chaperone</keyword>